<dbReference type="Pfam" id="PF03690">
    <property type="entry name" value="MYG1_exonuc"/>
    <property type="match status" value="1"/>
</dbReference>
<evidence type="ECO:0000259" key="14">
    <source>
        <dbReference type="PROSITE" id="PS51384"/>
    </source>
</evidence>
<comment type="subcellular location">
    <subcellularLocation>
        <location evidence="1">Membrane</location>
        <topology evidence="1">Multi-pass membrane protein</topology>
    </subcellularLocation>
</comment>
<feature type="domain" description="EF-hand" evidence="13">
    <location>
        <begin position="259"/>
        <end position="294"/>
    </location>
</feature>
<feature type="transmembrane region" description="Helical" evidence="11">
    <location>
        <begin position="499"/>
        <end position="524"/>
    </location>
</feature>
<dbReference type="InterPro" id="IPR050369">
    <property type="entry name" value="RBOH/FRE"/>
</dbReference>
<feature type="signal peptide" evidence="12">
    <location>
        <begin position="1"/>
        <end position="22"/>
    </location>
</feature>
<keyword evidence="2" id="KW-0285">Flavoprotein</keyword>
<dbReference type="FunFam" id="2.40.30.10:FF:000056">
    <property type="entry name" value="NADPH oxidase 5"/>
    <property type="match status" value="1"/>
</dbReference>
<feature type="compositionally biased region" description="Polar residues" evidence="10">
    <location>
        <begin position="734"/>
        <end position="747"/>
    </location>
</feature>
<dbReference type="CDD" id="cd06186">
    <property type="entry name" value="NOX_Duox_like_FAD_NADP"/>
    <property type="match status" value="2"/>
</dbReference>
<feature type="region of interest" description="Disordered" evidence="10">
    <location>
        <begin position="777"/>
        <end position="799"/>
    </location>
</feature>
<name>A0A8J6L9G5_TENMO</name>
<dbReference type="PROSITE" id="PS50222">
    <property type="entry name" value="EF_HAND_2"/>
    <property type="match status" value="4"/>
</dbReference>
<evidence type="ECO:0000256" key="10">
    <source>
        <dbReference type="SAM" id="MobiDB-lite"/>
    </source>
</evidence>
<feature type="domain" description="FAD-binding FR-type" evidence="14">
    <location>
        <begin position="616"/>
        <end position="734"/>
    </location>
</feature>
<evidence type="ECO:0000256" key="5">
    <source>
        <dbReference type="ARBA" id="ARBA00022837"/>
    </source>
</evidence>
<dbReference type="InterPro" id="IPR003226">
    <property type="entry name" value="MYG1_exonuclease"/>
</dbReference>
<feature type="transmembrane region" description="Helical" evidence="11">
    <location>
        <begin position="419"/>
        <end position="440"/>
    </location>
</feature>
<keyword evidence="3 11" id="KW-0812">Transmembrane</keyword>
<dbReference type="FunFam" id="1.10.238.10:FF:000258">
    <property type="entry name" value="NADPH oxidase, isoform B"/>
    <property type="match status" value="1"/>
</dbReference>
<evidence type="ECO:0000256" key="8">
    <source>
        <dbReference type="ARBA" id="ARBA00023002"/>
    </source>
</evidence>
<dbReference type="InterPro" id="IPR018247">
    <property type="entry name" value="EF_Hand_1_Ca_BS"/>
</dbReference>
<dbReference type="SUPFAM" id="SSF63380">
    <property type="entry name" value="Riboflavin synthase domain-like"/>
    <property type="match status" value="1"/>
</dbReference>
<evidence type="ECO:0000256" key="2">
    <source>
        <dbReference type="ARBA" id="ARBA00022630"/>
    </source>
</evidence>
<comment type="caution">
    <text evidence="15">The sequence shown here is derived from an EMBL/GenBank/DDBJ whole genome shotgun (WGS) entry which is preliminary data.</text>
</comment>
<feature type="domain" description="EF-hand" evidence="13">
    <location>
        <begin position="116"/>
        <end position="151"/>
    </location>
</feature>
<evidence type="ECO:0000313" key="16">
    <source>
        <dbReference type="Proteomes" id="UP000719412"/>
    </source>
</evidence>
<dbReference type="PROSITE" id="PS51384">
    <property type="entry name" value="FAD_FR"/>
    <property type="match status" value="1"/>
</dbReference>
<evidence type="ECO:0000259" key="13">
    <source>
        <dbReference type="PROSITE" id="PS50222"/>
    </source>
</evidence>
<protein>
    <recommendedName>
        <fullName evidence="17">NADPH oxidase 5</fullName>
    </recommendedName>
</protein>
<dbReference type="PROSITE" id="PS00018">
    <property type="entry name" value="EF_HAND_1"/>
    <property type="match status" value="2"/>
</dbReference>
<evidence type="ECO:0000313" key="15">
    <source>
        <dbReference type="EMBL" id="KAH0810908.1"/>
    </source>
</evidence>
<dbReference type="Pfam" id="PF08022">
    <property type="entry name" value="FAD_binding_8"/>
    <property type="match status" value="1"/>
</dbReference>
<dbReference type="SFLD" id="SFLDG01169">
    <property type="entry name" value="NADPH_oxidase_subgroup_(NOX)"/>
    <property type="match status" value="1"/>
</dbReference>
<feature type="chain" id="PRO_5035177623" description="NADPH oxidase 5" evidence="12">
    <location>
        <begin position="23"/>
        <end position="1516"/>
    </location>
</feature>
<accession>A0A8J6L9G5</accession>
<keyword evidence="8" id="KW-0560">Oxidoreductase</keyword>
<dbReference type="SUPFAM" id="SSF47473">
    <property type="entry name" value="EF-hand"/>
    <property type="match status" value="2"/>
</dbReference>
<dbReference type="PANTHER" id="PTHR11972:SF58">
    <property type="entry name" value="NADPH OXIDASE 5"/>
    <property type="match status" value="1"/>
</dbReference>
<keyword evidence="7 11" id="KW-1133">Transmembrane helix</keyword>
<reference evidence="15" key="1">
    <citation type="journal article" date="2020" name="J Insects Food Feed">
        <title>The yellow mealworm (Tenebrio molitor) genome: a resource for the emerging insects as food and feed industry.</title>
        <authorList>
            <person name="Eriksson T."/>
            <person name="Andere A."/>
            <person name="Kelstrup H."/>
            <person name="Emery V."/>
            <person name="Picard C."/>
        </authorList>
    </citation>
    <scope>NUCLEOTIDE SEQUENCE</scope>
    <source>
        <strain evidence="15">Stoneville</strain>
        <tissue evidence="15">Whole head</tissue>
    </source>
</reference>
<evidence type="ECO:0000256" key="3">
    <source>
        <dbReference type="ARBA" id="ARBA00022692"/>
    </source>
</evidence>
<dbReference type="GO" id="GO:0042554">
    <property type="term" value="P:superoxide anion generation"/>
    <property type="evidence" value="ECO:0007669"/>
    <property type="project" value="TreeGrafter"/>
</dbReference>
<dbReference type="Gene3D" id="1.10.238.10">
    <property type="entry name" value="EF-hand"/>
    <property type="match status" value="2"/>
</dbReference>
<gene>
    <name evidence="15" type="ORF">GEV33_011881</name>
</gene>
<feature type="compositionally biased region" description="Basic and acidic residues" evidence="10">
    <location>
        <begin position="781"/>
        <end position="791"/>
    </location>
</feature>
<organism evidence="15 16">
    <name type="scientific">Tenebrio molitor</name>
    <name type="common">Yellow mealworm beetle</name>
    <dbReference type="NCBI Taxonomy" id="7067"/>
    <lineage>
        <taxon>Eukaryota</taxon>
        <taxon>Metazoa</taxon>
        <taxon>Ecdysozoa</taxon>
        <taxon>Arthropoda</taxon>
        <taxon>Hexapoda</taxon>
        <taxon>Insecta</taxon>
        <taxon>Pterygota</taxon>
        <taxon>Neoptera</taxon>
        <taxon>Endopterygota</taxon>
        <taxon>Coleoptera</taxon>
        <taxon>Polyphaga</taxon>
        <taxon>Cucujiformia</taxon>
        <taxon>Tenebrionidae</taxon>
        <taxon>Tenebrio</taxon>
    </lineage>
</organism>
<dbReference type="GO" id="GO:0006952">
    <property type="term" value="P:defense response"/>
    <property type="evidence" value="ECO:0007669"/>
    <property type="project" value="TreeGrafter"/>
</dbReference>
<dbReference type="Pfam" id="PF08030">
    <property type="entry name" value="NAD_binding_6"/>
    <property type="match status" value="1"/>
</dbReference>
<dbReference type="InterPro" id="IPR017927">
    <property type="entry name" value="FAD-bd_FR_type"/>
</dbReference>
<keyword evidence="12" id="KW-0732">Signal</keyword>
<dbReference type="InterPro" id="IPR002048">
    <property type="entry name" value="EF_hand_dom"/>
</dbReference>
<keyword evidence="4" id="KW-0274">FAD</keyword>
<feature type="transmembrane region" description="Helical" evidence="11">
    <location>
        <begin position="544"/>
        <end position="570"/>
    </location>
</feature>
<keyword evidence="6" id="KW-0521">NADP</keyword>
<dbReference type="InterPro" id="IPR017938">
    <property type="entry name" value="Riboflavin_synthase-like_b-brl"/>
</dbReference>
<dbReference type="Proteomes" id="UP000719412">
    <property type="component" value="Unassembled WGS sequence"/>
</dbReference>
<dbReference type="Pfam" id="PF13202">
    <property type="entry name" value="EF-hand_5"/>
    <property type="match status" value="1"/>
</dbReference>
<dbReference type="PANTHER" id="PTHR11972">
    <property type="entry name" value="NADPH OXIDASE"/>
    <property type="match status" value="1"/>
</dbReference>
<dbReference type="FunFam" id="3.40.50.80:FF:000012">
    <property type="entry name" value="NADPH oxidase, isoform B"/>
    <property type="match status" value="1"/>
</dbReference>
<evidence type="ECO:0000256" key="4">
    <source>
        <dbReference type="ARBA" id="ARBA00022827"/>
    </source>
</evidence>
<evidence type="ECO:0000256" key="7">
    <source>
        <dbReference type="ARBA" id="ARBA00022989"/>
    </source>
</evidence>
<evidence type="ECO:0008006" key="17">
    <source>
        <dbReference type="Google" id="ProtNLM"/>
    </source>
</evidence>
<dbReference type="CDD" id="cd00051">
    <property type="entry name" value="EFh"/>
    <property type="match status" value="2"/>
</dbReference>
<keyword evidence="9 11" id="KW-0472">Membrane</keyword>
<evidence type="ECO:0000256" key="1">
    <source>
        <dbReference type="ARBA" id="ARBA00004141"/>
    </source>
</evidence>
<evidence type="ECO:0000256" key="6">
    <source>
        <dbReference type="ARBA" id="ARBA00022857"/>
    </source>
</evidence>
<proteinExistence type="predicted"/>
<evidence type="ECO:0000256" key="12">
    <source>
        <dbReference type="SAM" id="SignalP"/>
    </source>
</evidence>
<dbReference type="GO" id="GO:0016175">
    <property type="term" value="F:superoxide-generating NAD(P)H oxidase activity"/>
    <property type="evidence" value="ECO:0007669"/>
    <property type="project" value="TreeGrafter"/>
</dbReference>
<feature type="domain" description="EF-hand" evidence="13">
    <location>
        <begin position="295"/>
        <end position="330"/>
    </location>
</feature>
<feature type="transmembrane region" description="Helical" evidence="11">
    <location>
        <begin position="460"/>
        <end position="479"/>
    </location>
</feature>
<keyword evidence="16" id="KW-1185">Reference proteome</keyword>
<dbReference type="InterPro" id="IPR013112">
    <property type="entry name" value="FAD-bd_8"/>
</dbReference>
<dbReference type="SUPFAM" id="SSF52343">
    <property type="entry name" value="Ferredoxin reductase-like, C-terminal NADP-linked domain"/>
    <property type="match status" value="1"/>
</dbReference>
<keyword evidence="5" id="KW-0106">Calcium</keyword>
<dbReference type="InterPro" id="IPR013130">
    <property type="entry name" value="Fe3_Rdtase_TM_dom"/>
</dbReference>
<feature type="transmembrane region" description="Helical" evidence="11">
    <location>
        <begin position="582"/>
        <end position="601"/>
    </location>
</feature>
<dbReference type="InterPro" id="IPR013121">
    <property type="entry name" value="Fe_red_NAD-bd_6"/>
</dbReference>
<dbReference type="SMART" id="SM00054">
    <property type="entry name" value="EFh"/>
    <property type="match status" value="5"/>
</dbReference>
<evidence type="ECO:0000256" key="11">
    <source>
        <dbReference type="SAM" id="Phobius"/>
    </source>
</evidence>
<dbReference type="Gene3D" id="2.40.30.10">
    <property type="entry name" value="Translation factors"/>
    <property type="match status" value="1"/>
</dbReference>
<feature type="region of interest" description="Disordered" evidence="10">
    <location>
        <begin position="719"/>
        <end position="747"/>
    </location>
</feature>
<dbReference type="Gene3D" id="3.40.50.80">
    <property type="entry name" value="Nucleotide-binding domain of ferredoxin-NADP reductase (FNR) module"/>
    <property type="match status" value="1"/>
</dbReference>
<dbReference type="GO" id="GO:0043020">
    <property type="term" value="C:NADPH oxidase complex"/>
    <property type="evidence" value="ECO:0007669"/>
    <property type="project" value="TreeGrafter"/>
</dbReference>
<dbReference type="Pfam" id="PF01794">
    <property type="entry name" value="Ferric_reduct"/>
    <property type="match status" value="1"/>
</dbReference>
<dbReference type="GO" id="GO:0005509">
    <property type="term" value="F:calcium ion binding"/>
    <property type="evidence" value="ECO:0007669"/>
    <property type="project" value="InterPro"/>
</dbReference>
<sequence>MMSLSSSSVNRLLVMIATGVEGGGVRQPVRTEVVPKKPPRQRKPRWFTHAKSERGHWKNLDLLKKWTERFDRRSGTGGKGVWWVARTLIKSRLGPMMGCVVSSGTRNYHHAPWESADPELLEQLFKLFDQDRDQCLPQEHWIEFLKQRLTDEKQIDFAEQLESVAFCLCGDEPIHLEQFHQIFNAKGIVDKLFRVIDRENGGLVTAENVMEFLAAITNTRPRTGFDKGSLDRLEQLFRQTVGNEKEIRREDFKKIVISKNPFFTERVFQIFDKDNSGSISLQEFLDSMHQFAGQSPDDKIRFLFKVYDLDGDGLIQHKELQHVMRACMEENGMQFSEEQIDDLTVAMFEDADSNNRGAITYEALKNQLEKHGGLLENLSISIDRWLVPPKPKMPPDSIVRKLVSMKPYQLTKPYVKNNYVYLIFLAAFLIVNAALFISRAIEYRAFNWFTIFARACGQCLNFNCMFVLVLMLRQCITFLRTRGYSSMLPLDQHIYFHKLTGMFIFGYSFLHTIMHVCNFSLVVVNAPGNNFTTNEWLFSNKPRMFGLVPGLANPTGFALFFILLVMIVCSQAFVRRGGCFEVFYWTHLMYVPFWILLILHGPNFWKWFILPGCLYGIERIMRLVWMKSERGKTYISSGLLLPSRVTHLVIKRPLQFDFHPGDYVFVNIPAIAKYEWHPFTISSAPEQEDYMWLHIRGVGQWTNRLYEYFEREQEKLHNGDIAPLAGQSSKKRLSNGSIDNNNQNPLKKIQATITRTLSNRDANKKPVVQLVGFSNETFQDDNSKRPTESDFNRASCSNTDLTAYSSRPRKLTPDKKLHRLLFTDKAPLEKSLSMPDIQTKAKKRERLLVLREYMRSESEKSFDECQIRRARLQSLGLAYLSPQNKSLAQSFRYMRNKPTIIAFKTPSLENCEQRDSSSSLGSVGRQVSALSFVSTPERQAEEGRAGFRTDFSPGAVPLKPMNYPVGKPLEIYLDGPYGAPSSHIFRAQHAVLIATGIGVTPFASILQSIMHRYWKARHCCPRCKFAWASEIPATVMNLRKVDFFWINRNQRSFEWFVNLLSQLEIEQAELGGAMERFLEMHMYITSALQKTDMKAVGLQLALDLLHEKEKRDLITGLKTRTNAGRPNWDKVFKQILDQKKALKVWNGCVNLVFPPLSKSNPSRSNFRFATMATDSKLPKILKKIGTHNGVFHCDEALACYMLKQLPEYRDAEIVRTRDMSILDTCDVVVDVGGVYNPKTYRFDHHQRGFEDTLTSVRPDLAKKNTIKLSSAGLVYAHYGLDVIEQILQQNDYPIPANCLHNIFLYIYEGFVEELDAIDNGVPMYTEGKPRYRINTNLSARIHRLNPEWNSPQPESTDKLFAEAMNLAGTEFKERVVEAATVWWPARQIVRSSIENRKKIHPTGEIMLLEERCPWKDHLMALEDEMNIGGELKFVIFHDPNDSWRVQGIPIQPDSFICRVFLHKDWRGVRDDQLTSIAGIEGCVFCHSTGFIGGNKTREGALQMALKSLTAPPADRE</sequence>
<dbReference type="EMBL" id="JABDTM020027181">
    <property type="protein sequence ID" value="KAH0810908.1"/>
    <property type="molecule type" value="Genomic_DNA"/>
</dbReference>
<dbReference type="InterPro" id="IPR039261">
    <property type="entry name" value="FNR_nucleotide-bd"/>
</dbReference>
<reference evidence="15" key="2">
    <citation type="submission" date="2021-08" db="EMBL/GenBank/DDBJ databases">
        <authorList>
            <person name="Eriksson T."/>
        </authorList>
    </citation>
    <scope>NUCLEOTIDE SEQUENCE</scope>
    <source>
        <strain evidence="15">Stoneville</strain>
        <tissue evidence="15">Whole head</tissue>
    </source>
</reference>
<feature type="domain" description="EF-hand" evidence="13">
    <location>
        <begin position="184"/>
        <end position="219"/>
    </location>
</feature>
<evidence type="ECO:0000256" key="9">
    <source>
        <dbReference type="ARBA" id="ARBA00023136"/>
    </source>
</evidence>
<dbReference type="InterPro" id="IPR011992">
    <property type="entry name" value="EF-hand-dom_pair"/>
</dbReference>
<dbReference type="Pfam" id="PF13499">
    <property type="entry name" value="EF-hand_7"/>
    <property type="match status" value="1"/>
</dbReference>